<keyword evidence="3" id="KW-0547">Nucleotide-binding</keyword>
<comment type="caution">
    <text evidence="9">The sequence shown here is derived from an EMBL/GenBank/DDBJ whole genome shotgun (WGS) entry which is preliminary data.</text>
</comment>
<dbReference type="PANTHER" id="PTHR24095:SF232">
    <property type="entry name" value="ACETYL-COENZYME A SYNTHETASE"/>
    <property type="match status" value="1"/>
</dbReference>
<evidence type="ECO:0000256" key="5">
    <source>
        <dbReference type="NCBIfam" id="TIGR02188"/>
    </source>
</evidence>
<dbReference type="PANTHER" id="PTHR24095">
    <property type="entry name" value="ACETYL-COENZYME A SYNTHETASE"/>
    <property type="match status" value="1"/>
</dbReference>
<dbReference type="Pfam" id="PF16177">
    <property type="entry name" value="ACAS_N"/>
    <property type="match status" value="1"/>
</dbReference>
<dbReference type="InterPro" id="IPR042099">
    <property type="entry name" value="ANL_N_sf"/>
</dbReference>
<dbReference type="InterPro" id="IPR011904">
    <property type="entry name" value="Ac_CoA_lig"/>
</dbReference>
<dbReference type="GO" id="GO:0016208">
    <property type="term" value="F:AMP binding"/>
    <property type="evidence" value="ECO:0007669"/>
    <property type="project" value="InterPro"/>
</dbReference>
<dbReference type="Pfam" id="PF13193">
    <property type="entry name" value="AMP-binding_C"/>
    <property type="match status" value="1"/>
</dbReference>
<dbReference type="GO" id="GO:0019427">
    <property type="term" value="P:acetyl-CoA biosynthetic process from acetate"/>
    <property type="evidence" value="ECO:0007669"/>
    <property type="project" value="UniProtKB-UniRule"/>
</dbReference>
<dbReference type="InterPro" id="IPR025110">
    <property type="entry name" value="AMP-bd_C"/>
</dbReference>
<dbReference type="CDD" id="cd05966">
    <property type="entry name" value="ACS"/>
    <property type="match status" value="1"/>
</dbReference>
<dbReference type="GO" id="GO:0003987">
    <property type="term" value="F:acetate-CoA ligase activity"/>
    <property type="evidence" value="ECO:0007669"/>
    <property type="project" value="UniProtKB-UniRule"/>
</dbReference>
<feature type="domain" description="Acetyl-coenzyme A synthetase N-terminal" evidence="8">
    <location>
        <begin position="27"/>
        <end position="81"/>
    </location>
</feature>
<dbReference type="Proteomes" id="UP000240322">
    <property type="component" value="Unassembled WGS sequence"/>
</dbReference>
<dbReference type="EC" id="6.2.1.1" evidence="5"/>
<feature type="domain" description="AMP-dependent synthetase/ligase" evidence="6">
    <location>
        <begin position="84"/>
        <end position="479"/>
    </location>
</feature>
<dbReference type="Pfam" id="PF00501">
    <property type="entry name" value="AMP-binding"/>
    <property type="match status" value="1"/>
</dbReference>
<keyword evidence="4" id="KW-0067">ATP-binding</keyword>
<proteinExistence type="inferred from homology"/>
<dbReference type="AlphaFoldDB" id="A0A2R6AYI8"/>
<dbReference type="InterPro" id="IPR032387">
    <property type="entry name" value="ACAS_N"/>
</dbReference>
<dbReference type="NCBIfam" id="NF001208">
    <property type="entry name" value="PRK00174.1"/>
    <property type="match status" value="1"/>
</dbReference>
<name>A0A2R6AYI8_9ARCH</name>
<protein>
    <recommendedName>
        <fullName evidence="5">Acetate--CoA ligase</fullName>
        <ecNumber evidence="5">6.2.1.1</ecNumber>
    </recommendedName>
</protein>
<comment type="similarity">
    <text evidence="1">Belongs to the ATP-dependent AMP-binding enzyme family.</text>
</comment>
<evidence type="ECO:0000256" key="1">
    <source>
        <dbReference type="ARBA" id="ARBA00006432"/>
    </source>
</evidence>
<dbReference type="GO" id="GO:0043427">
    <property type="term" value="P:carbon fixation by 3-hydroxypropionate cycle"/>
    <property type="evidence" value="ECO:0007669"/>
    <property type="project" value="UniProtKB-ARBA"/>
</dbReference>
<dbReference type="FunFam" id="3.40.50.12780:FF:000001">
    <property type="entry name" value="Acetyl-coenzyme A synthetase"/>
    <property type="match status" value="1"/>
</dbReference>
<evidence type="ECO:0000259" key="7">
    <source>
        <dbReference type="Pfam" id="PF13193"/>
    </source>
</evidence>
<gene>
    <name evidence="9" type="ORF">B9Q03_04130</name>
</gene>
<dbReference type="PROSITE" id="PS00455">
    <property type="entry name" value="AMP_BINDING"/>
    <property type="match status" value="1"/>
</dbReference>
<dbReference type="Gene3D" id="3.40.50.12780">
    <property type="entry name" value="N-terminal domain of ligase-like"/>
    <property type="match status" value="1"/>
</dbReference>
<evidence type="ECO:0000313" key="9">
    <source>
        <dbReference type="EMBL" id="PSN91460.1"/>
    </source>
</evidence>
<evidence type="ECO:0000259" key="6">
    <source>
        <dbReference type="Pfam" id="PF00501"/>
    </source>
</evidence>
<reference evidence="9 10" key="1">
    <citation type="submission" date="2017-04" db="EMBL/GenBank/DDBJ databases">
        <title>Novel microbial lineages endemic to geothermal iron-oxide mats fill important gaps in the evolutionary history of Archaea.</title>
        <authorList>
            <person name="Jay Z.J."/>
            <person name="Beam J.P."/>
            <person name="Dlakic M."/>
            <person name="Rusch D.B."/>
            <person name="Kozubal M.A."/>
            <person name="Inskeep W.P."/>
        </authorList>
    </citation>
    <scope>NUCLEOTIDE SEQUENCE [LARGE SCALE GENOMIC DNA]</scope>
    <source>
        <strain evidence="9">OSP_D</strain>
    </source>
</reference>
<evidence type="ECO:0000313" key="10">
    <source>
        <dbReference type="Proteomes" id="UP000240322"/>
    </source>
</evidence>
<dbReference type="SUPFAM" id="SSF56801">
    <property type="entry name" value="Acetyl-CoA synthetase-like"/>
    <property type="match status" value="1"/>
</dbReference>
<keyword evidence="2 9" id="KW-0436">Ligase</keyword>
<accession>A0A2R6AYI8</accession>
<sequence length="661" mass="74901">MSVNWALPFDERIIPEDARNVVDVDTYHKLHSKSIENYREFWARVASELDWFKPWEKVLDDSNPPLYRWFVGGELNASYLCVDRHAKSWRRNKVAILWEGEPFEGGRPTEIRKLTYGELYTQVNRVAYMLKNLYGLKKGDVIGLYLPMIPELPIFMLAAARLGVAFSVVFSGFSADALADRMNDAEAKLLVTADGAWRAGKIVPLKQIVDEALGKTRSVMSVLVVSRLNTQVNMKEGRDTYFHDALKSVPLNVNVEPARVKSDDTLYILYTSGTTGKPKGQVHDVGGYMTLLHATMRWVFDIRDEDVYWCTADIGWVTGHSYIVFGPLMEGATTLMYEGSPTYPEPDRWVSIIERHGVNVLYTSPTAIRGWMKFGDEWVKKHDTTSIRLMHSVGEPINPEAFRWMFRLVGRGKVPFGSTWWMTETGGILISHLPGLYLVPMKPGTNGPPILGIDADVLSENGEPQKPEERGYLVIKKPWPGMPLTIHRDPERYKQVYFSRFNGYFYTGDFAVRDRDGYFWILGRADEVIKVAGHRLGTYELESALVQHNTVAEAAVVGIPDEVKGEIPVAFVILRQGYQPNGELAKQLNDWVRERVGPIASLKNVYFVTKLPKTRSAKIMRRVVQAVAVGKPIGDVTTLEDEASVEEVKHAYTEFQKEVSR</sequence>
<evidence type="ECO:0000256" key="2">
    <source>
        <dbReference type="ARBA" id="ARBA00022598"/>
    </source>
</evidence>
<dbReference type="InterPro" id="IPR020845">
    <property type="entry name" value="AMP-binding_CS"/>
</dbReference>
<feature type="domain" description="AMP-binding enzyme C-terminal" evidence="7">
    <location>
        <begin position="540"/>
        <end position="618"/>
    </location>
</feature>
<dbReference type="GO" id="GO:0005524">
    <property type="term" value="F:ATP binding"/>
    <property type="evidence" value="ECO:0007669"/>
    <property type="project" value="UniProtKB-KW"/>
</dbReference>
<organism evidence="9 10">
    <name type="scientific">Candidatus Marsarchaeota G2 archaeon OSP_D</name>
    <dbReference type="NCBI Taxonomy" id="1978157"/>
    <lineage>
        <taxon>Archaea</taxon>
        <taxon>Candidatus Marsarchaeota</taxon>
        <taxon>Candidatus Marsarchaeota group 2</taxon>
    </lineage>
</organism>
<evidence type="ECO:0000256" key="4">
    <source>
        <dbReference type="ARBA" id="ARBA00022840"/>
    </source>
</evidence>
<dbReference type="EMBL" id="NEXE01000025">
    <property type="protein sequence ID" value="PSN91460.1"/>
    <property type="molecule type" value="Genomic_DNA"/>
</dbReference>
<dbReference type="GO" id="GO:0043955">
    <property type="term" value="F:3-hydroxypropionyl-CoA synthetase activity"/>
    <property type="evidence" value="ECO:0007669"/>
    <property type="project" value="UniProtKB-ARBA"/>
</dbReference>
<dbReference type="NCBIfam" id="TIGR02188">
    <property type="entry name" value="Ac_CoA_lig_AcsA"/>
    <property type="match status" value="1"/>
</dbReference>
<dbReference type="Gene3D" id="3.30.300.30">
    <property type="match status" value="1"/>
</dbReference>
<dbReference type="InterPro" id="IPR000873">
    <property type="entry name" value="AMP-dep_synth/lig_dom"/>
</dbReference>
<evidence type="ECO:0000256" key="3">
    <source>
        <dbReference type="ARBA" id="ARBA00022741"/>
    </source>
</evidence>
<evidence type="ECO:0000259" key="8">
    <source>
        <dbReference type="Pfam" id="PF16177"/>
    </source>
</evidence>
<dbReference type="InterPro" id="IPR045851">
    <property type="entry name" value="AMP-bd_C_sf"/>
</dbReference>